<reference evidence="2" key="1">
    <citation type="journal article" date="2021" name="bioRxiv">
        <title>Whole Genome Assembly and Annotation of Northern Wild Rice, Zizania palustris L., Supports a Whole Genome Duplication in the Zizania Genus.</title>
        <authorList>
            <person name="Haas M."/>
            <person name="Kono T."/>
            <person name="Macchietto M."/>
            <person name="Millas R."/>
            <person name="McGilp L."/>
            <person name="Shao M."/>
            <person name="Duquette J."/>
            <person name="Hirsch C.N."/>
            <person name="Kimball J."/>
        </authorList>
    </citation>
    <scope>NUCLEOTIDE SEQUENCE</scope>
    <source>
        <tissue evidence="2">Fresh leaf tissue</tissue>
    </source>
</reference>
<feature type="region of interest" description="Disordered" evidence="1">
    <location>
        <begin position="35"/>
        <end position="62"/>
    </location>
</feature>
<gene>
    <name evidence="2" type="ORF">GUJ93_ZPchr0007g4200</name>
</gene>
<accession>A0A8J5T5N7</accession>
<name>A0A8J5T5N7_ZIZPA</name>
<organism evidence="2 3">
    <name type="scientific">Zizania palustris</name>
    <name type="common">Northern wild rice</name>
    <dbReference type="NCBI Taxonomy" id="103762"/>
    <lineage>
        <taxon>Eukaryota</taxon>
        <taxon>Viridiplantae</taxon>
        <taxon>Streptophyta</taxon>
        <taxon>Embryophyta</taxon>
        <taxon>Tracheophyta</taxon>
        <taxon>Spermatophyta</taxon>
        <taxon>Magnoliopsida</taxon>
        <taxon>Liliopsida</taxon>
        <taxon>Poales</taxon>
        <taxon>Poaceae</taxon>
        <taxon>BOP clade</taxon>
        <taxon>Oryzoideae</taxon>
        <taxon>Oryzeae</taxon>
        <taxon>Zizaniinae</taxon>
        <taxon>Zizania</taxon>
    </lineage>
</organism>
<dbReference type="AlphaFoldDB" id="A0A8J5T5N7"/>
<evidence type="ECO:0000313" key="3">
    <source>
        <dbReference type="Proteomes" id="UP000729402"/>
    </source>
</evidence>
<comment type="caution">
    <text evidence="2">The sequence shown here is derived from an EMBL/GenBank/DDBJ whole genome shotgun (WGS) entry which is preliminary data.</text>
</comment>
<feature type="region of interest" description="Disordered" evidence="1">
    <location>
        <begin position="123"/>
        <end position="143"/>
    </location>
</feature>
<sequence>MFGKLASDGQFAIPAHGCPFPSILPVKATSCRSRPVRPHVAGTPPLPASAGHHQGPLGLFKHSAFQRSPPSSLYLHSTFPPPSKLPSCLSNSQSPPHLLESTRSPMAIDVDPSWFTASFPSATIRSPPSCVAGSPTPPPPNFR</sequence>
<dbReference type="Proteomes" id="UP000729402">
    <property type="component" value="Unassembled WGS sequence"/>
</dbReference>
<protein>
    <submittedName>
        <fullName evidence="2">Uncharacterized protein</fullName>
    </submittedName>
</protein>
<keyword evidence="3" id="KW-1185">Reference proteome</keyword>
<evidence type="ECO:0000256" key="1">
    <source>
        <dbReference type="SAM" id="MobiDB-lite"/>
    </source>
</evidence>
<dbReference type="EMBL" id="JAAALK010000282">
    <property type="protein sequence ID" value="KAG8080142.1"/>
    <property type="molecule type" value="Genomic_DNA"/>
</dbReference>
<reference evidence="2" key="2">
    <citation type="submission" date="2021-02" db="EMBL/GenBank/DDBJ databases">
        <authorList>
            <person name="Kimball J.A."/>
            <person name="Haas M.W."/>
            <person name="Macchietto M."/>
            <person name="Kono T."/>
            <person name="Duquette J."/>
            <person name="Shao M."/>
        </authorList>
    </citation>
    <scope>NUCLEOTIDE SEQUENCE</scope>
    <source>
        <tissue evidence="2">Fresh leaf tissue</tissue>
    </source>
</reference>
<proteinExistence type="predicted"/>
<evidence type="ECO:0000313" key="2">
    <source>
        <dbReference type="EMBL" id="KAG8080142.1"/>
    </source>
</evidence>